<dbReference type="Gene3D" id="1.20.1220.20">
    <property type="entry name" value="Uncharcterised protein PF01724"/>
    <property type="match status" value="1"/>
</dbReference>
<dbReference type="Proteomes" id="UP001301388">
    <property type="component" value="Unassembled WGS sequence"/>
</dbReference>
<proteinExistence type="predicted"/>
<dbReference type="InterPro" id="IPR002636">
    <property type="entry name" value="DUF29"/>
</dbReference>
<name>A0ABU5TK83_9CYAN</name>
<gene>
    <name evidence="1" type="ORF">VB774_12605</name>
</gene>
<accession>A0ABU5TK83</accession>
<keyword evidence="2" id="KW-1185">Reference proteome</keyword>
<dbReference type="PANTHER" id="PTHR34235:SF4">
    <property type="entry name" value="SLR0291 PROTEIN"/>
    <property type="match status" value="1"/>
</dbReference>
<evidence type="ECO:0000313" key="1">
    <source>
        <dbReference type="EMBL" id="MEA5478461.1"/>
    </source>
</evidence>
<evidence type="ECO:0000313" key="2">
    <source>
        <dbReference type="Proteomes" id="UP001301388"/>
    </source>
</evidence>
<dbReference type="EMBL" id="JAYGIE010000074">
    <property type="protein sequence ID" value="MEA5478461.1"/>
    <property type="molecule type" value="Genomic_DNA"/>
</dbReference>
<reference evidence="1 2" key="1">
    <citation type="submission" date="2023-12" db="EMBL/GenBank/DDBJ databases">
        <title>Baltic Sea Cyanobacteria.</title>
        <authorList>
            <person name="Delbaje E."/>
            <person name="Fewer D.P."/>
            <person name="Shishido T.K."/>
        </authorList>
    </citation>
    <scope>NUCLEOTIDE SEQUENCE [LARGE SCALE GENOMIC DNA]</scope>
    <source>
        <strain evidence="1 2">UHCC 0370</strain>
    </source>
</reference>
<sequence length="156" mass="18391">MTQTIAKKISLYDQDLNLWLETVIAQLKSGSLENLDIENLVEELEGLAGRDRRELRRRLSTLLEHLLKRCYVKSEYDYAGWEITIDRTRFEIIGILSQSPSLKNYVNSDELFEEAFALALRTVRKNQGYKNVDFPNNWKFSRDIDDILNVDFWEIL</sequence>
<organism evidence="1 2">
    <name type="scientific">Pseudanabaena galeata UHCC 0370</name>
    <dbReference type="NCBI Taxonomy" id="3110310"/>
    <lineage>
        <taxon>Bacteria</taxon>
        <taxon>Bacillati</taxon>
        <taxon>Cyanobacteriota</taxon>
        <taxon>Cyanophyceae</taxon>
        <taxon>Pseudanabaenales</taxon>
        <taxon>Pseudanabaenaceae</taxon>
        <taxon>Pseudanabaena</taxon>
    </lineage>
</organism>
<dbReference type="Pfam" id="PF01724">
    <property type="entry name" value="DUF29"/>
    <property type="match status" value="1"/>
</dbReference>
<dbReference type="PANTHER" id="PTHR34235">
    <property type="entry name" value="SLR1203 PROTEIN-RELATED"/>
    <property type="match status" value="1"/>
</dbReference>
<dbReference type="RefSeq" id="WP_323261952.1">
    <property type="nucleotide sequence ID" value="NZ_JAYGIE010000074.1"/>
</dbReference>
<protein>
    <submittedName>
        <fullName evidence="1">DUF29 domain-containing protein</fullName>
    </submittedName>
</protein>
<comment type="caution">
    <text evidence="1">The sequence shown here is derived from an EMBL/GenBank/DDBJ whole genome shotgun (WGS) entry which is preliminary data.</text>
</comment>